<keyword evidence="1" id="KW-1133">Transmembrane helix</keyword>
<proteinExistence type="predicted"/>
<dbReference type="PROSITE" id="PS50125">
    <property type="entry name" value="GUANYLATE_CYCLASE_2"/>
    <property type="match status" value="1"/>
</dbReference>
<reference evidence="4" key="1">
    <citation type="submission" date="2017-09" db="EMBL/GenBank/DDBJ databases">
        <title>Depth-based differentiation of microbial function through sediment-hosted aquifers and enrichment of novel symbionts in the deep terrestrial subsurface.</title>
        <authorList>
            <person name="Probst A.J."/>
            <person name="Ladd B."/>
            <person name="Jarett J.K."/>
            <person name="Geller-Mcgrath D.E."/>
            <person name="Sieber C.M.K."/>
            <person name="Emerson J.B."/>
            <person name="Anantharaman K."/>
            <person name="Thomas B.C."/>
            <person name="Malmstrom R."/>
            <person name="Stieglmeier M."/>
            <person name="Klingl A."/>
            <person name="Woyke T."/>
            <person name="Ryan C.M."/>
            <person name="Banfield J.F."/>
        </authorList>
    </citation>
    <scope>NUCLEOTIDE SEQUENCE [LARGE SCALE GENOMIC DNA]</scope>
</reference>
<dbReference type="InterPro" id="IPR001054">
    <property type="entry name" value="A/G_cyclase"/>
</dbReference>
<feature type="transmembrane region" description="Helical" evidence="1">
    <location>
        <begin position="40"/>
        <end position="59"/>
    </location>
</feature>
<dbReference type="GO" id="GO:0035556">
    <property type="term" value="P:intracellular signal transduction"/>
    <property type="evidence" value="ECO:0007669"/>
    <property type="project" value="InterPro"/>
</dbReference>
<keyword evidence="1" id="KW-0472">Membrane</keyword>
<name>A0A2M7XF13_9BACT</name>
<evidence type="ECO:0000313" key="4">
    <source>
        <dbReference type="Proteomes" id="UP000231263"/>
    </source>
</evidence>
<feature type="transmembrane region" description="Helical" evidence="1">
    <location>
        <begin position="14"/>
        <end position="34"/>
    </location>
</feature>
<dbReference type="GO" id="GO:0006171">
    <property type="term" value="P:cAMP biosynthetic process"/>
    <property type="evidence" value="ECO:0007669"/>
    <property type="project" value="TreeGrafter"/>
</dbReference>
<feature type="transmembrane region" description="Helical" evidence="1">
    <location>
        <begin position="131"/>
        <end position="150"/>
    </location>
</feature>
<dbReference type="Proteomes" id="UP000231263">
    <property type="component" value="Unassembled WGS sequence"/>
</dbReference>
<evidence type="ECO:0000259" key="2">
    <source>
        <dbReference type="PROSITE" id="PS50125"/>
    </source>
</evidence>
<dbReference type="InterPro" id="IPR029787">
    <property type="entry name" value="Nucleotide_cyclase"/>
</dbReference>
<accession>A0A2M7XF13</accession>
<dbReference type="GO" id="GO:0004016">
    <property type="term" value="F:adenylate cyclase activity"/>
    <property type="evidence" value="ECO:0007669"/>
    <property type="project" value="UniProtKB-ARBA"/>
</dbReference>
<comment type="caution">
    <text evidence="3">The sequence shown here is derived from an EMBL/GenBank/DDBJ whole genome shotgun (WGS) entry which is preliminary data.</text>
</comment>
<gene>
    <name evidence="3" type="ORF">CO173_01700</name>
</gene>
<feature type="transmembrane region" description="Helical" evidence="1">
    <location>
        <begin position="66"/>
        <end position="84"/>
    </location>
</feature>
<dbReference type="Pfam" id="PF00211">
    <property type="entry name" value="Guanylate_cyc"/>
    <property type="match status" value="1"/>
</dbReference>
<evidence type="ECO:0000256" key="1">
    <source>
        <dbReference type="SAM" id="Phobius"/>
    </source>
</evidence>
<dbReference type="InterPro" id="IPR050697">
    <property type="entry name" value="Adenylyl/Guanylyl_Cyclase_3/4"/>
</dbReference>
<dbReference type="EMBL" id="PFWT01000009">
    <property type="protein sequence ID" value="PJA46460.1"/>
    <property type="molecule type" value="Genomic_DNA"/>
</dbReference>
<keyword evidence="1" id="KW-0812">Transmembrane</keyword>
<dbReference type="PANTHER" id="PTHR43081">
    <property type="entry name" value="ADENYLATE CYCLASE, TERMINAL-DIFFERENTIATION SPECIFIC-RELATED"/>
    <property type="match status" value="1"/>
</dbReference>
<dbReference type="PANTHER" id="PTHR43081:SF1">
    <property type="entry name" value="ADENYLATE CYCLASE, TERMINAL-DIFFERENTIATION SPECIFIC"/>
    <property type="match status" value="1"/>
</dbReference>
<dbReference type="CDD" id="cd07302">
    <property type="entry name" value="CHD"/>
    <property type="match status" value="1"/>
</dbReference>
<feature type="transmembrane region" description="Helical" evidence="1">
    <location>
        <begin position="90"/>
        <end position="110"/>
    </location>
</feature>
<evidence type="ECO:0000313" key="3">
    <source>
        <dbReference type="EMBL" id="PJA46460.1"/>
    </source>
</evidence>
<organism evidence="3 4">
    <name type="scientific">Candidatus Uhrbacteria bacterium CG_4_9_14_3_um_filter_41_35</name>
    <dbReference type="NCBI Taxonomy" id="1975034"/>
    <lineage>
        <taxon>Bacteria</taxon>
        <taxon>Candidatus Uhriibacteriota</taxon>
    </lineage>
</organism>
<feature type="transmembrane region" description="Helical" evidence="1">
    <location>
        <begin position="170"/>
        <end position="192"/>
    </location>
</feature>
<dbReference type="SUPFAM" id="SSF55073">
    <property type="entry name" value="Nucleotide cyclase"/>
    <property type="match status" value="1"/>
</dbReference>
<protein>
    <recommendedName>
        <fullName evidence="2">Guanylate cyclase domain-containing protein</fullName>
    </recommendedName>
</protein>
<dbReference type="AlphaFoldDB" id="A0A2M7XF13"/>
<dbReference type="SMART" id="SM00044">
    <property type="entry name" value="CYCc"/>
    <property type="match status" value="1"/>
</dbReference>
<sequence length="400" mass="45706">MNKKINSAQYLTEFVKNSGFFITLLFIYEIIFQPVNLFEISHFVILFCSIFQAFILVRYNFRGYKLYLANLLAPFAYLIFEFLFDRGDFLLGYHFIYFAVSLSVAILIVFEKEFNKDNLKINIIFSITRNIIRVSAIPALSAIGVSNKLFLDDNWQAFSSVILQRESLYITVTLFFLATLLGIESGIVDYLLEESNAVKEKIKNLSFKMIGRGIVEDAMDKGFHDLKKTERSVLFMDIRGYTAFSDAYDQKTLGDVMNQYYDLASNIVHAHNLEQIKFAGDEVMAVFKNPADCLASALTLAKEINDFLDGYKLSVGIGINSGICLEGFVGSSEVKKYDVFGDMINVCKRIEGKAGQYEITTTKEGTEIFKDKRITWELDSYDHELKGKTKPIQIYRSQIK</sequence>
<feature type="domain" description="Guanylate cyclase" evidence="2">
    <location>
        <begin position="232"/>
        <end position="351"/>
    </location>
</feature>
<dbReference type="Gene3D" id="3.30.70.1230">
    <property type="entry name" value="Nucleotide cyclase"/>
    <property type="match status" value="1"/>
</dbReference>